<comment type="similarity">
    <text evidence="3 11">Belongs to the ketopantoate reductase family.</text>
</comment>
<evidence type="ECO:0000313" key="15">
    <source>
        <dbReference type="Proteomes" id="UP000255207"/>
    </source>
</evidence>
<dbReference type="GO" id="GO:0015940">
    <property type="term" value="P:pantothenate biosynthetic process"/>
    <property type="evidence" value="ECO:0007669"/>
    <property type="project" value="UniProtKB-UniPathway"/>
</dbReference>
<dbReference type="InterPro" id="IPR003710">
    <property type="entry name" value="ApbA"/>
</dbReference>
<protein>
    <recommendedName>
        <fullName evidence="5 11">2-dehydropantoate 2-reductase</fullName>
        <ecNumber evidence="4 11">1.1.1.169</ecNumber>
    </recommendedName>
    <alternativeName>
        <fullName evidence="9 11">Ketopantoate reductase</fullName>
    </alternativeName>
</protein>
<dbReference type="NCBIfam" id="TIGR00745">
    <property type="entry name" value="apbA_panE"/>
    <property type="match status" value="1"/>
</dbReference>
<dbReference type="PANTHER" id="PTHR21708">
    <property type="entry name" value="PROBABLE 2-DEHYDROPANTOATE 2-REDUCTASE"/>
    <property type="match status" value="1"/>
</dbReference>
<dbReference type="InterPro" id="IPR013328">
    <property type="entry name" value="6PGD_dom2"/>
</dbReference>
<evidence type="ECO:0000256" key="8">
    <source>
        <dbReference type="ARBA" id="ARBA00023002"/>
    </source>
</evidence>
<evidence type="ECO:0000256" key="10">
    <source>
        <dbReference type="ARBA" id="ARBA00048793"/>
    </source>
</evidence>
<evidence type="ECO:0000256" key="1">
    <source>
        <dbReference type="ARBA" id="ARBA00002919"/>
    </source>
</evidence>
<comment type="caution">
    <text evidence="14">The sequence shown here is derived from an EMBL/GenBank/DDBJ whole genome shotgun (WGS) entry which is preliminary data.</text>
</comment>
<keyword evidence="6 11" id="KW-0566">Pantothenate biosynthesis</keyword>
<comment type="pathway">
    <text evidence="2 11">Cofactor biosynthesis; (R)-pantothenate biosynthesis; (R)-pantoate from 3-methyl-2-oxobutanoate: step 2/2.</text>
</comment>
<evidence type="ECO:0000256" key="9">
    <source>
        <dbReference type="ARBA" id="ARBA00032024"/>
    </source>
</evidence>
<dbReference type="AlphaFoldDB" id="A0A370L619"/>
<name>A0A370L619_9HYPH</name>
<dbReference type="InterPro" id="IPR036291">
    <property type="entry name" value="NAD(P)-bd_dom_sf"/>
</dbReference>
<accession>A0A370L619</accession>
<dbReference type="UniPathway" id="UPA00028">
    <property type="reaction ID" value="UER00004"/>
</dbReference>
<evidence type="ECO:0000259" key="12">
    <source>
        <dbReference type="Pfam" id="PF02558"/>
    </source>
</evidence>
<dbReference type="PANTHER" id="PTHR21708:SF26">
    <property type="entry name" value="2-DEHYDROPANTOATE 2-REDUCTASE"/>
    <property type="match status" value="1"/>
</dbReference>
<dbReference type="Gene3D" id="1.10.1040.10">
    <property type="entry name" value="N-(1-d-carboxylethyl)-l-norvaline Dehydrogenase, domain 2"/>
    <property type="match status" value="1"/>
</dbReference>
<sequence>MRLLVVGAGSTGGYFGGRLAAAGRDVTFLVRARRAAQLKAEGLQIVSPHGDLTLQPKIVTAESIDGTYDAILLSVKAFSLAAALDDLAPAVGADTVIVPVLNGMKHVDLLQARFGKQAIAGGVCKIAATIDAQDRVVQLAPFHDLAYGELSGASSERMAALDVFMQGAGFDARLSPTIQREMWEKWIFLSSLGAITCLMRGTIGETEAAPGGLAFANALFEEVVAIVRAVGTPPGEGFLTTIRGQLTAKGSPLTSSMYRDLQKGGAIEAEQIIGDLLARGERAGIAAPLLNATYANLSIYQGRVGTA</sequence>
<feature type="domain" description="Ketopantoate reductase N-terminal" evidence="12">
    <location>
        <begin position="4"/>
        <end position="150"/>
    </location>
</feature>
<evidence type="ECO:0000256" key="6">
    <source>
        <dbReference type="ARBA" id="ARBA00022655"/>
    </source>
</evidence>
<evidence type="ECO:0000256" key="7">
    <source>
        <dbReference type="ARBA" id="ARBA00022857"/>
    </source>
</evidence>
<evidence type="ECO:0000256" key="4">
    <source>
        <dbReference type="ARBA" id="ARBA00013014"/>
    </source>
</evidence>
<dbReference type="SUPFAM" id="SSF51735">
    <property type="entry name" value="NAD(P)-binding Rossmann-fold domains"/>
    <property type="match status" value="1"/>
</dbReference>
<dbReference type="Pfam" id="PF08546">
    <property type="entry name" value="ApbA_C"/>
    <property type="match status" value="1"/>
</dbReference>
<comment type="catalytic activity">
    <reaction evidence="10 11">
        <text>(R)-pantoate + NADP(+) = 2-dehydropantoate + NADPH + H(+)</text>
        <dbReference type="Rhea" id="RHEA:16233"/>
        <dbReference type="ChEBI" id="CHEBI:11561"/>
        <dbReference type="ChEBI" id="CHEBI:15378"/>
        <dbReference type="ChEBI" id="CHEBI:15980"/>
        <dbReference type="ChEBI" id="CHEBI:57783"/>
        <dbReference type="ChEBI" id="CHEBI:58349"/>
        <dbReference type="EC" id="1.1.1.169"/>
    </reaction>
</comment>
<evidence type="ECO:0000313" key="14">
    <source>
        <dbReference type="EMBL" id="RDJ24711.1"/>
    </source>
</evidence>
<dbReference type="InterPro" id="IPR013752">
    <property type="entry name" value="KPA_reductase"/>
</dbReference>
<dbReference type="InterPro" id="IPR008927">
    <property type="entry name" value="6-PGluconate_DH-like_C_sf"/>
</dbReference>
<dbReference type="GO" id="GO:0005737">
    <property type="term" value="C:cytoplasm"/>
    <property type="evidence" value="ECO:0007669"/>
    <property type="project" value="TreeGrafter"/>
</dbReference>
<dbReference type="EC" id="1.1.1.169" evidence="4 11"/>
<evidence type="ECO:0000256" key="11">
    <source>
        <dbReference type="RuleBase" id="RU362068"/>
    </source>
</evidence>
<gene>
    <name evidence="14" type="ORF">DWE98_13635</name>
</gene>
<evidence type="ECO:0000256" key="3">
    <source>
        <dbReference type="ARBA" id="ARBA00007870"/>
    </source>
</evidence>
<dbReference type="InterPro" id="IPR051402">
    <property type="entry name" value="KPR-Related"/>
</dbReference>
<dbReference type="RefSeq" id="WP_114829807.1">
    <property type="nucleotide sequence ID" value="NZ_QQTO01000033.1"/>
</dbReference>
<keyword evidence="7 11" id="KW-0521">NADP</keyword>
<dbReference type="OrthoDB" id="9796561at2"/>
<dbReference type="NCBIfam" id="NF005094">
    <property type="entry name" value="PRK06522.2-5"/>
    <property type="match status" value="1"/>
</dbReference>
<proteinExistence type="inferred from homology"/>
<dbReference type="SUPFAM" id="SSF48179">
    <property type="entry name" value="6-phosphogluconate dehydrogenase C-terminal domain-like"/>
    <property type="match status" value="1"/>
</dbReference>
<evidence type="ECO:0000256" key="2">
    <source>
        <dbReference type="ARBA" id="ARBA00004994"/>
    </source>
</evidence>
<dbReference type="Pfam" id="PF02558">
    <property type="entry name" value="ApbA"/>
    <property type="match status" value="1"/>
</dbReference>
<dbReference type="GO" id="GO:0008677">
    <property type="term" value="F:2-dehydropantoate 2-reductase activity"/>
    <property type="evidence" value="ECO:0007669"/>
    <property type="project" value="UniProtKB-EC"/>
</dbReference>
<comment type="function">
    <text evidence="1 11">Catalyzes the NADPH-dependent reduction of ketopantoate into pantoic acid.</text>
</comment>
<reference evidence="15" key="1">
    <citation type="submission" date="2018-07" db="EMBL/GenBank/DDBJ databases">
        <authorList>
            <person name="Safronova V.I."/>
            <person name="Chirak E.R."/>
            <person name="Sazanova A.L."/>
        </authorList>
    </citation>
    <scope>NUCLEOTIDE SEQUENCE [LARGE SCALE GENOMIC DNA]</scope>
    <source>
        <strain evidence="15">RCAM04685</strain>
    </source>
</reference>
<dbReference type="EMBL" id="QQTP01000006">
    <property type="protein sequence ID" value="RDJ24711.1"/>
    <property type="molecule type" value="Genomic_DNA"/>
</dbReference>
<organism evidence="14 15">
    <name type="scientific">Bosea caraganae</name>
    <dbReference type="NCBI Taxonomy" id="2763117"/>
    <lineage>
        <taxon>Bacteria</taxon>
        <taxon>Pseudomonadati</taxon>
        <taxon>Pseudomonadota</taxon>
        <taxon>Alphaproteobacteria</taxon>
        <taxon>Hyphomicrobiales</taxon>
        <taxon>Boseaceae</taxon>
        <taxon>Bosea</taxon>
    </lineage>
</organism>
<dbReference type="FunFam" id="1.10.1040.10:FF:000017">
    <property type="entry name" value="2-dehydropantoate 2-reductase"/>
    <property type="match status" value="1"/>
</dbReference>
<evidence type="ECO:0000256" key="5">
    <source>
        <dbReference type="ARBA" id="ARBA00019465"/>
    </source>
</evidence>
<dbReference type="Gene3D" id="3.40.50.720">
    <property type="entry name" value="NAD(P)-binding Rossmann-like Domain"/>
    <property type="match status" value="1"/>
</dbReference>
<dbReference type="Proteomes" id="UP000255207">
    <property type="component" value="Unassembled WGS sequence"/>
</dbReference>
<keyword evidence="8 11" id="KW-0560">Oxidoreductase</keyword>
<feature type="domain" description="Ketopantoate reductase C-terminal" evidence="13">
    <location>
        <begin position="178"/>
        <end position="299"/>
    </location>
</feature>
<dbReference type="FunFam" id="3.40.50.720:FF:000307">
    <property type="entry name" value="2-dehydropantoate 2-reductase"/>
    <property type="match status" value="1"/>
</dbReference>
<dbReference type="InterPro" id="IPR013332">
    <property type="entry name" value="KPR_N"/>
</dbReference>
<evidence type="ECO:0000259" key="13">
    <source>
        <dbReference type="Pfam" id="PF08546"/>
    </source>
</evidence>
<keyword evidence="15" id="KW-1185">Reference proteome</keyword>